<feature type="compositionally biased region" description="Low complexity" evidence="1">
    <location>
        <begin position="244"/>
        <end position="262"/>
    </location>
</feature>
<dbReference type="EnsemblMetazoa" id="Aqu2.1.11986_001">
    <property type="protein sequence ID" value="Aqu2.1.11986_001"/>
    <property type="gene ID" value="Aqu2.1.11986"/>
</dbReference>
<reference evidence="3" key="1">
    <citation type="journal article" date="2010" name="Nature">
        <title>The Amphimedon queenslandica genome and the evolution of animal complexity.</title>
        <authorList>
            <person name="Srivastava M."/>
            <person name="Simakov O."/>
            <person name="Chapman J."/>
            <person name="Fahey B."/>
            <person name="Gauthier M.E."/>
            <person name="Mitros T."/>
            <person name="Richards G.S."/>
            <person name="Conaco C."/>
            <person name="Dacre M."/>
            <person name="Hellsten U."/>
            <person name="Larroux C."/>
            <person name="Putnam N.H."/>
            <person name="Stanke M."/>
            <person name="Adamska M."/>
            <person name="Darling A."/>
            <person name="Degnan S.M."/>
            <person name="Oakley T.H."/>
            <person name="Plachetzki D.C."/>
            <person name="Zhai Y."/>
            <person name="Adamski M."/>
            <person name="Calcino A."/>
            <person name="Cummins S.F."/>
            <person name="Goodstein D.M."/>
            <person name="Harris C."/>
            <person name="Jackson D.J."/>
            <person name="Leys S.P."/>
            <person name="Shu S."/>
            <person name="Woodcroft B.J."/>
            <person name="Vervoort M."/>
            <person name="Kosik K.S."/>
            <person name="Manning G."/>
            <person name="Degnan B.M."/>
            <person name="Rokhsar D.S."/>
        </authorList>
    </citation>
    <scope>NUCLEOTIDE SEQUENCE [LARGE SCALE GENOMIC DNA]</scope>
</reference>
<feature type="compositionally biased region" description="Low complexity" evidence="1">
    <location>
        <begin position="202"/>
        <end position="212"/>
    </location>
</feature>
<gene>
    <name evidence="2" type="primary">109588716</name>
</gene>
<dbReference type="EnsemblMetazoa" id="XM_020004834.1">
    <property type="protein sequence ID" value="XP_019860393.1"/>
    <property type="gene ID" value="LOC109588716"/>
</dbReference>
<dbReference type="KEGG" id="aqu:109588716"/>
<accession>A0A1X7TBR1</accession>
<feature type="region of interest" description="Disordered" evidence="1">
    <location>
        <begin position="230"/>
        <end position="262"/>
    </location>
</feature>
<evidence type="ECO:0000313" key="3">
    <source>
        <dbReference type="Proteomes" id="UP000007879"/>
    </source>
</evidence>
<dbReference type="InParanoid" id="A0A1X7TBR1"/>
<name>A0A1X7TBR1_AMPQE</name>
<organism evidence="2">
    <name type="scientific">Amphimedon queenslandica</name>
    <name type="common">Sponge</name>
    <dbReference type="NCBI Taxonomy" id="400682"/>
    <lineage>
        <taxon>Eukaryota</taxon>
        <taxon>Metazoa</taxon>
        <taxon>Porifera</taxon>
        <taxon>Demospongiae</taxon>
        <taxon>Heteroscleromorpha</taxon>
        <taxon>Haplosclerida</taxon>
        <taxon>Niphatidae</taxon>
        <taxon>Amphimedon</taxon>
    </lineage>
</organism>
<feature type="compositionally biased region" description="Basic and acidic residues" evidence="1">
    <location>
        <begin position="230"/>
        <end position="243"/>
    </location>
</feature>
<sequence length="396" mass="44399">MEDFHRSRRDCDPSTSTRRYQAIKRNQTWKGPLSKKKKGIDLTYSATDFKRFSAFRQLLVTSKFHYNKVFISGNVSIDDDIFKTCPLNYPTKCLNCKSVGERNDLMKDLKSIAWEDLRYRNVPDNVPIGIKGLAVNLRSMIISKCDNASAKSFTYSLMETVRAYCLCSAHGEHCDIFTPKLTSDVGGFEFAVNIQQSLTQPSFDSSSDSSRSPTNRMQLRKLDVIHVEPEKDEVSPSEVDHISESSVPTEDSSPSSESPYSFTEPGTYDTVLLVGIPDVVFMNCRQFTIVSAEDKHVKELVTITGPQSSDVGQLLFYMLGIFIRNVSVQNNQQQLGLYIEGDKISITYGRINRAVGTDEATVHFSVSKFHNILDGGVLQSVCLAIFSVINIILDTK</sequence>
<dbReference type="Proteomes" id="UP000007879">
    <property type="component" value="Unassembled WGS sequence"/>
</dbReference>
<dbReference type="EnsemblMetazoa" id="XM_020004833.1">
    <property type="protein sequence ID" value="XP_019860392.1"/>
    <property type="gene ID" value="LOC109588716"/>
</dbReference>
<keyword evidence="3" id="KW-1185">Reference proteome</keyword>
<evidence type="ECO:0000313" key="2">
    <source>
        <dbReference type="EnsemblMetazoa" id="Aqu2.1.11986_001"/>
    </source>
</evidence>
<evidence type="ECO:0000256" key="1">
    <source>
        <dbReference type="SAM" id="MobiDB-lite"/>
    </source>
</evidence>
<protein>
    <submittedName>
        <fullName evidence="2">Uncharacterized protein</fullName>
    </submittedName>
</protein>
<reference evidence="2" key="2">
    <citation type="submission" date="2017-05" db="UniProtKB">
        <authorList>
            <consortium name="EnsemblMetazoa"/>
        </authorList>
    </citation>
    <scope>IDENTIFICATION</scope>
</reference>
<feature type="region of interest" description="Disordered" evidence="1">
    <location>
        <begin position="200"/>
        <end position="219"/>
    </location>
</feature>
<dbReference type="AlphaFoldDB" id="A0A1X7TBR1"/>
<proteinExistence type="predicted"/>